<feature type="compositionally biased region" description="Basic and acidic residues" evidence="5">
    <location>
        <begin position="244"/>
        <end position="253"/>
    </location>
</feature>
<dbReference type="EMBL" id="AWGH01000012">
    <property type="protein sequence ID" value="ODN95703.1"/>
    <property type="molecule type" value="Genomic_DNA"/>
</dbReference>
<evidence type="ECO:0000256" key="3">
    <source>
        <dbReference type="ARBA" id="ARBA00022989"/>
    </source>
</evidence>
<dbReference type="GO" id="GO:0016020">
    <property type="term" value="C:membrane"/>
    <property type="evidence" value="ECO:0007669"/>
    <property type="project" value="UniProtKB-SubCell"/>
</dbReference>
<evidence type="ECO:0000259" key="7">
    <source>
        <dbReference type="Pfam" id="PF01284"/>
    </source>
</evidence>
<protein>
    <recommendedName>
        <fullName evidence="7">MARVEL domain-containing protein</fullName>
    </recommendedName>
</protein>
<evidence type="ECO:0000256" key="6">
    <source>
        <dbReference type="SAM" id="Phobius"/>
    </source>
</evidence>
<feature type="transmembrane region" description="Helical" evidence="6">
    <location>
        <begin position="195"/>
        <end position="215"/>
    </location>
</feature>
<dbReference type="InterPro" id="IPR008253">
    <property type="entry name" value="Marvel"/>
</dbReference>
<feature type="transmembrane region" description="Helical" evidence="6">
    <location>
        <begin position="59"/>
        <end position="82"/>
    </location>
</feature>
<comment type="caution">
    <text evidence="8">The sequence shown here is derived from an EMBL/GenBank/DDBJ whole genome shotgun (WGS) entry which is preliminary data.</text>
</comment>
<evidence type="ECO:0000256" key="4">
    <source>
        <dbReference type="ARBA" id="ARBA00023136"/>
    </source>
</evidence>
<evidence type="ECO:0000256" key="2">
    <source>
        <dbReference type="ARBA" id="ARBA00022692"/>
    </source>
</evidence>
<feature type="compositionally biased region" description="Polar residues" evidence="5">
    <location>
        <begin position="276"/>
        <end position="297"/>
    </location>
</feature>
<evidence type="ECO:0000256" key="5">
    <source>
        <dbReference type="SAM" id="MobiDB-lite"/>
    </source>
</evidence>
<organism evidence="8 9">
    <name type="scientific">Cryptococcus wingfieldii CBS 7118</name>
    <dbReference type="NCBI Taxonomy" id="1295528"/>
    <lineage>
        <taxon>Eukaryota</taxon>
        <taxon>Fungi</taxon>
        <taxon>Dikarya</taxon>
        <taxon>Basidiomycota</taxon>
        <taxon>Agaricomycotina</taxon>
        <taxon>Tremellomycetes</taxon>
        <taxon>Tremellales</taxon>
        <taxon>Cryptococcaceae</taxon>
        <taxon>Cryptococcus</taxon>
    </lineage>
</organism>
<keyword evidence="3 6" id="KW-1133">Transmembrane helix</keyword>
<sequence length="363" mass="39766">MDRIKSAISSSSEGAKKLSKAFRAKTDHSALGGGSRFGMGNPFADNADREDTSLPRLHLIIHGVALFFTLLAVCTIAAVAGFQGKWFGVTGGTGFTLFLVLLSFFLSATLLGIPLIYDRWDKLRRSAQFLSHTRSLLILHAFGTFLMLLAAFIVTISAWTAKGCKNADDDPHEDLGDDYKNGLASWCRTKKASAIFDWFSFAAWAALLVLTGLAFRKEQRNNRRDPSFLPPETNGISYSNIVPEEERYGDKPDSYPIQGTMPATSNDSRREEQPYDPTTNYGYSQPSRPATQQQLSRPSVDAYGAFDGDGMPGGEQPSRTTQMASYSDPYAQIRSSLQTGQGPSQPAYSIPPGPPSYAGYRQH</sequence>
<evidence type="ECO:0000256" key="1">
    <source>
        <dbReference type="ARBA" id="ARBA00004141"/>
    </source>
</evidence>
<comment type="subcellular location">
    <subcellularLocation>
        <location evidence="1">Membrane</location>
        <topology evidence="1">Multi-pass membrane protein</topology>
    </subcellularLocation>
</comment>
<gene>
    <name evidence="8" type="ORF">L198_04321</name>
</gene>
<dbReference type="RefSeq" id="XP_019031368.1">
    <property type="nucleotide sequence ID" value="XM_019176440.1"/>
</dbReference>
<dbReference type="Pfam" id="PF01284">
    <property type="entry name" value="MARVEL"/>
    <property type="match status" value="1"/>
</dbReference>
<reference evidence="8 9" key="1">
    <citation type="submission" date="2016-06" db="EMBL/GenBank/DDBJ databases">
        <title>Evolution of pathogenesis and genome organization in the Tremellales.</title>
        <authorList>
            <person name="Cuomo C."/>
            <person name="Litvintseva A."/>
            <person name="Heitman J."/>
            <person name="Chen Y."/>
            <person name="Sun S."/>
            <person name="Springer D."/>
            <person name="Dromer F."/>
            <person name="Young S."/>
            <person name="Zeng Q."/>
            <person name="Chapman S."/>
            <person name="Gujja S."/>
            <person name="Saif S."/>
            <person name="Birren B."/>
        </authorList>
    </citation>
    <scope>NUCLEOTIDE SEQUENCE [LARGE SCALE GENOMIC DNA]</scope>
    <source>
        <strain evidence="8 9">CBS 7118</strain>
    </source>
</reference>
<feature type="domain" description="MARVEL" evidence="7">
    <location>
        <begin position="57"/>
        <end position="210"/>
    </location>
</feature>
<evidence type="ECO:0000313" key="9">
    <source>
        <dbReference type="Proteomes" id="UP000094819"/>
    </source>
</evidence>
<name>A0A1E3J4D9_9TREE</name>
<dbReference type="Proteomes" id="UP000094819">
    <property type="component" value="Unassembled WGS sequence"/>
</dbReference>
<accession>A0A1E3J4D9</accession>
<feature type="transmembrane region" description="Helical" evidence="6">
    <location>
        <begin position="137"/>
        <end position="159"/>
    </location>
</feature>
<keyword evidence="9" id="KW-1185">Reference proteome</keyword>
<feature type="compositionally biased region" description="Polar residues" evidence="5">
    <location>
        <begin position="333"/>
        <end position="347"/>
    </location>
</feature>
<dbReference type="AlphaFoldDB" id="A0A1E3J4D9"/>
<evidence type="ECO:0000313" key="8">
    <source>
        <dbReference type="EMBL" id="ODN95703.1"/>
    </source>
</evidence>
<dbReference type="GeneID" id="30193534"/>
<keyword evidence="2 6" id="KW-0812">Transmembrane</keyword>
<feature type="transmembrane region" description="Helical" evidence="6">
    <location>
        <begin position="94"/>
        <end position="117"/>
    </location>
</feature>
<keyword evidence="4 6" id="KW-0472">Membrane</keyword>
<proteinExistence type="predicted"/>
<feature type="region of interest" description="Disordered" evidence="5">
    <location>
        <begin position="222"/>
        <end position="363"/>
    </location>
</feature>
<dbReference type="OrthoDB" id="2218151at2759"/>